<dbReference type="Pfam" id="PF07702">
    <property type="entry name" value="UTRA"/>
    <property type="match status" value="1"/>
</dbReference>
<dbReference type="SUPFAM" id="SSF64288">
    <property type="entry name" value="Chorismate lyase-like"/>
    <property type="match status" value="1"/>
</dbReference>
<dbReference type="HOGENOM" id="CLU_063236_8_1_11"/>
<organism evidence="5 6">
    <name type="scientific">Cryptosporangium arvum DSM 44712</name>
    <dbReference type="NCBI Taxonomy" id="927661"/>
    <lineage>
        <taxon>Bacteria</taxon>
        <taxon>Bacillati</taxon>
        <taxon>Actinomycetota</taxon>
        <taxon>Actinomycetes</taxon>
        <taxon>Cryptosporangiales</taxon>
        <taxon>Cryptosporangiaceae</taxon>
        <taxon>Cryptosporangium</taxon>
    </lineage>
</organism>
<evidence type="ECO:0000256" key="3">
    <source>
        <dbReference type="ARBA" id="ARBA00023163"/>
    </source>
</evidence>
<comment type="caution">
    <text evidence="5">The sequence shown here is derived from an EMBL/GenBank/DDBJ whole genome shotgun (WGS) entry which is preliminary data.</text>
</comment>
<dbReference type="CDD" id="cd07377">
    <property type="entry name" value="WHTH_GntR"/>
    <property type="match status" value="1"/>
</dbReference>
<dbReference type="OrthoDB" id="3615556at2"/>
<evidence type="ECO:0000313" key="5">
    <source>
        <dbReference type="EMBL" id="EXG79145.1"/>
    </source>
</evidence>
<dbReference type="Proteomes" id="UP000021053">
    <property type="component" value="Unassembled WGS sequence"/>
</dbReference>
<dbReference type="GO" id="GO:0003700">
    <property type="term" value="F:DNA-binding transcription factor activity"/>
    <property type="evidence" value="ECO:0007669"/>
    <property type="project" value="InterPro"/>
</dbReference>
<keyword evidence="3" id="KW-0804">Transcription</keyword>
<dbReference type="PROSITE" id="PS50949">
    <property type="entry name" value="HTH_GNTR"/>
    <property type="match status" value="1"/>
</dbReference>
<sequence length="268" mass="29624">MVEQVFAPKSQYRQIADLLRERIETGFYLPDDPLPSEPELASELGVSRVTVNKAISLLRTAGLVRVRRGSGTYVRSTPRITRDARYRYANPRAAELEGRALGLSPRAECTEVSKVEASTEVAVALGIDAGDPVVVRHRRLFADDEPTRLADAYLPWDIAEDSGLLEPDGAELLESDVGSGAVYAYLAERGHGPARFDEDVTVRVASDAEARALDLEDGQPVIHITHVARDADDRPVEVALHVMPAHLWRLHYDWSALRDDEYGAENDD</sequence>
<evidence type="ECO:0000256" key="2">
    <source>
        <dbReference type="ARBA" id="ARBA00023125"/>
    </source>
</evidence>
<evidence type="ECO:0000256" key="1">
    <source>
        <dbReference type="ARBA" id="ARBA00023015"/>
    </source>
</evidence>
<dbReference type="SMART" id="SM00866">
    <property type="entry name" value="UTRA"/>
    <property type="match status" value="1"/>
</dbReference>
<dbReference type="EMBL" id="JFBT01000001">
    <property type="protein sequence ID" value="EXG79145.1"/>
    <property type="molecule type" value="Genomic_DNA"/>
</dbReference>
<proteinExistence type="predicted"/>
<feature type="domain" description="HTH gntR-type" evidence="4">
    <location>
        <begin position="9"/>
        <end position="77"/>
    </location>
</feature>
<keyword evidence="2" id="KW-0238">DNA-binding</keyword>
<dbReference type="InterPro" id="IPR036390">
    <property type="entry name" value="WH_DNA-bd_sf"/>
</dbReference>
<dbReference type="PANTHER" id="PTHR44846:SF17">
    <property type="entry name" value="GNTR-FAMILY TRANSCRIPTIONAL REGULATOR"/>
    <property type="match status" value="1"/>
</dbReference>
<dbReference type="PRINTS" id="PR00035">
    <property type="entry name" value="HTHGNTR"/>
</dbReference>
<keyword evidence="1" id="KW-0805">Transcription regulation</keyword>
<reference evidence="5 6" key="1">
    <citation type="submission" date="2013-07" db="EMBL/GenBank/DDBJ databases">
        <authorList>
            <consortium name="DOE Joint Genome Institute"/>
            <person name="Eisen J."/>
            <person name="Huntemann M."/>
            <person name="Han J."/>
            <person name="Chen A."/>
            <person name="Kyrpides N."/>
            <person name="Mavromatis K."/>
            <person name="Markowitz V."/>
            <person name="Palaniappan K."/>
            <person name="Ivanova N."/>
            <person name="Schaumberg A."/>
            <person name="Pati A."/>
            <person name="Liolios K."/>
            <person name="Nordberg H.P."/>
            <person name="Cantor M.N."/>
            <person name="Hua S.X."/>
            <person name="Woyke T."/>
        </authorList>
    </citation>
    <scope>NUCLEOTIDE SEQUENCE [LARGE SCALE GENOMIC DNA]</scope>
    <source>
        <strain evidence="5 6">DSM 44712</strain>
    </source>
</reference>
<dbReference type="RefSeq" id="WP_063725849.1">
    <property type="nucleotide sequence ID" value="NZ_KK073874.1"/>
</dbReference>
<protein>
    <submittedName>
        <fullName evidence="5">Transcriptional regulator</fullName>
    </submittedName>
</protein>
<accession>A0A010YFY9</accession>
<dbReference type="InterPro" id="IPR036388">
    <property type="entry name" value="WH-like_DNA-bd_sf"/>
</dbReference>
<dbReference type="InterPro" id="IPR050679">
    <property type="entry name" value="Bact_HTH_transcr_reg"/>
</dbReference>
<dbReference type="GO" id="GO:0003677">
    <property type="term" value="F:DNA binding"/>
    <property type="evidence" value="ECO:0007669"/>
    <property type="project" value="UniProtKB-KW"/>
</dbReference>
<dbReference type="AlphaFoldDB" id="A0A010YFY9"/>
<gene>
    <name evidence="5" type="ORF">CryarDRAFT_0169</name>
</gene>
<dbReference type="SUPFAM" id="SSF46785">
    <property type="entry name" value="Winged helix' DNA-binding domain"/>
    <property type="match status" value="1"/>
</dbReference>
<evidence type="ECO:0000313" key="6">
    <source>
        <dbReference type="Proteomes" id="UP000021053"/>
    </source>
</evidence>
<dbReference type="Pfam" id="PF00392">
    <property type="entry name" value="GntR"/>
    <property type="match status" value="1"/>
</dbReference>
<name>A0A010YFY9_9ACTN</name>
<dbReference type="GO" id="GO:0045892">
    <property type="term" value="P:negative regulation of DNA-templated transcription"/>
    <property type="evidence" value="ECO:0007669"/>
    <property type="project" value="TreeGrafter"/>
</dbReference>
<keyword evidence="6" id="KW-1185">Reference proteome</keyword>
<dbReference type="Gene3D" id="3.40.1410.10">
    <property type="entry name" value="Chorismate lyase-like"/>
    <property type="match status" value="1"/>
</dbReference>
<dbReference type="Gene3D" id="1.10.10.10">
    <property type="entry name" value="Winged helix-like DNA-binding domain superfamily/Winged helix DNA-binding domain"/>
    <property type="match status" value="1"/>
</dbReference>
<dbReference type="InterPro" id="IPR028978">
    <property type="entry name" value="Chorismate_lyase_/UTRA_dom_sf"/>
</dbReference>
<dbReference type="InterPro" id="IPR011663">
    <property type="entry name" value="UTRA"/>
</dbReference>
<evidence type="ECO:0000259" key="4">
    <source>
        <dbReference type="PROSITE" id="PS50949"/>
    </source>
</evidence>
<dbReference type="PANTHER" id="PTHR44846">
    <property type="entry name" value="MANNOSYL-D-GLYCERATE TRANSPORT/METABOLISM SYSTEM REPRESSOR MNGR-RELATED"/>
    <property type="match status" value="1"/>
</dbReference>
<dbReference type="SMART" id="SM00345">
    <property type="entry name" value="HTH_GNTR"/>
    <property type="match status" value="1"/>
</dbReference>
<dbReference type="InterPro" id="IPR000524">
    <property type="entry name" value="Tscrpt_reg_HTH_GntR"/>
</dbReference>